<evidence type="ECO:0000313" key="3">
    <source>
        <dbReference type="Proteomes" id="UP000069272"/>
    </source>
</evidence>
<dbReference type="VEuPathDB" id="VectorBase:AALB015002"/>
<feature type="compositionally biased region" description="Basic residues" evidence="1">
    <location>
        <begin position="11"/>
        <end position="28"/>
    </location>
</feature>
<accession>A0A182FZI7</accession>
<dbReference type="EnsemblMetazoa" id="AALB015002-RA">
    <property type="protein sequence ID" value="AALB015002-PA"/>
    <property type="gene ID" value="AALB015002"/>
</dbReference>
<name>A0A182FZI7_ANOAL</name>
<proteinExistence type="predicted"/>
<protein>
    <submittedName>
        <fullName evidence="2">Uncharacterized protein</fullName>
    </submittedName>
</protein>
<reference evidence="2 3" key="1">
    <citation type="journal article" date="2017" name="G3 (Bethesda)">
        <title>The Physical Genome Mapping of Anopheles albimanus Corrected Scaffold Misassemblies and Identified Interarm Rearrangements in Genus Anopheles.</title>
        <authorList>
            <person name="Artemov G.N."/>
            <person name="Peery A.N."/>
            <person name="Jiang X."/>
            <person name="Tu Z."/>
            <person name="Stegniy V.N."/>
            <person name="Sharakhova M.V."/>
            <person name="Sharakhov I.V."/>
        </authorList>
    </citation>
    <scope>NUCLEOTIDE SEQUENCE [LARGE SCALE GENOMIC DNA]</scope>
    <source>
        <strain evidence="2 3">ALBI9_A</strain>
    </source>
</reference>
<feature type="region of interest" description="Disordered" evidence="1">
    <location>
        <begin position="1"/>
        <end position="36"/>
    </location>
</feature>
<dbReference type="AlphaFoldDB" id="A0A182FZI7"/>
<reference evidence="2" key="2">
    <citation type="submission" date="2022-08" db="UniProtKB">
        <authorList>
            <consortium name="EnsemblMetazoa"/>
        </authorList>
    </citation>
    <scope>IDENTIFICATION</scope>
    <source>
        <strain evidence="2">STECLA/ALBI9_A</strain>
    </source>
</reference>
<keyword evidence="3" id="KW-1185">Reference proteome</keyword>
<evidence type="ECO:0000256" key="1">
    <source>
        <dbReference type="SAM" id="MobiDB-lite"/>
    </source>
</evidence>
<organism evidence="2 3">
    <name type="scientific">Anopheles albimanus</name>
    <name type="common">New world malaria mosquito</name>
    <dbReference type="NCBI Taxonomy" id="7167"/>
    <lineage>
        <taxon>Eukaryota</taxon>
        <taxon>Metazoa</taxon>
        <taxon>Ecdysozoa</taxon>
        <taxon>Arthropoda</taxon>
        <taxon>Hexapoda</taxon>
        <taxon>Insecta</taxon>
        <taxon>Pterygota</taxon>
        <taxon>Neoptera</taxon>
        <taxon>Endopterygota</taxon>
        <taxon>Diptera</taxon>
        <taxon>Nematocera</taxon>
        <taxon>Culicoidea</taxon>
        <taxon>Culicidae</taxon>
        <taxon>Anophelinae</taxon>
        <taxon>Anopheles</taxon>
    </lineage>
</organism>
<sequence length="82" mass="9194">SETCSKAIPRNIRRSRTSTRHPTHHHSQSKTIQKTNQFRPIRCSKLTIACVRVCVRPADRVTLEPAVGWFGGAEGHDDDDDG</sequence>
<dbReference type="Proteomes" id="UP000069272">
    <property type="component" value="Chromosome 3R"/>
</dbReference>
<evidence type="ECO:0000313" key="2">
    <source>
        <dbReference type="EnsemblMetazoa" id="AALB015002-PA"/>
    </source>
</evidence>